<dbReference type="Pfam" id="PF00829">
    <property type="entry name" value="Ribosomal_L21p"/>
    <property type="match status" value="1"/>
</dbReference>
<keyword evidence="2 4" id="KW-0687">Ribonucleoprotein</keyword>
<dbReference type="SUPFAM" id="SSF141091">
    <property type="entry name" value="L21p-like"/>
    <property type="match status" value="1"/>
</dbReference>
<dbReference type="NCBIfam" id="TIGR00061">
    <property type="entry name" value="L21"/>
    <property type="match status" value="1"/>
</dbReference>
<accession>A0A1F4YFF9</accession>
<comment type="caution">
    <text evidence="5">The sequence shown here is derived from an EMBL/GenBank/DDBJ whole genome shotgun (WGS) entry which is preliminary data.</text>
</comment>
<comment type="function">
    <text evidence="4">This protein binds to 23S rRNA in the presence of protein L20.</text>
</comment>
<reference evidence="5 6" key="1">
    <citation type="journal article" date="2016" name="Nat. Commun.">
        <title>Thousands of microbial genomes shed light on interconnected biogeochemical processes in an aquifer system.</title>
        <authorList>
            <person name="Anantharaman K."/>
            <person name="Brown C.T."/>
            <person name="Hug L.A."/>
            <person name="Sharon I."/>
            <person name="Castelle C.J."/>
            <person name="Probst A.J."/>
            <person name="Thomas B.C."/>
            <person name="Singh A."/>
            <person name="Wilkins M.J."/>
            <person name="Karaoz U."/>
            <person name="Brodie E.L."/>
            <person name="Williams K.H."/>
            <person name="Hubbard S.S."/>
            <person name="Banfield J.F."/>
        </authorList>
    </citation>
    <scope>NUCLEOTIDE SEQUENCE [LARGE SCALE GENOMIC DNA]</scope>
</reference>
<dbReference type="AlphaFoldDB" id="A0A1F4YFF9"/>
<evidence type="ECO:0000256" key="3">
    <source>
        <dbReference type="ARBA" id="ARBA00035483"/>
    </source>
</evidence>
<evidence type="ECO:0000256" key="2">
    <source>
        <dbReference type="ARBA" id="ARBA00023274"/>
    </source>
</evidence>
<sequence>MQAVIKSGGTQYLVEPGAEISSLKPKIDAVLMLISDEGVIIDPVKLDQVKLESQTSGPFKDKKVRVFKYKAKSRYRKTRGFRAQYYKIKITGIAAAKKASPKPVK</sequence>
<evidence type="ECO:0000313" key="6">
    <source>
        <dbReference type="Proteomes" id="UP000178176"/>
    </source>
</evidence>
<protein>
    <recommendedName>
        <fullName evidence="3 4">50S ribosomal protein L21</fullName>
    </recommendedName>
</protein>
<dbReference type="Proteomes" id="UP000178176">
    <property type="component" value="Unassembled WGS sequence"/>
</dbReference>
<evidence type="ECO:0000313" key="5">
    <source>
        <dbReference type="EMBL" id="OGC92496.1"/>
    </source>
</evidence>
<dbReference type="GO" id="GO:0003735">
    <property type="term" value="F:structural constituent of ribosome"/>
    <property type="evidence" value="ECO:0007669"/>
    <property type="project" value="InterPro"/>
</dbReference>
<dbReference type="GO" id="GO:1990904">
    <property type="term" value="C:ribonucleoprotein complex"/>
    <property type="evidence" value="ECO:0007669"/>
    <property type="project" value="UniProtKB-KW"/>
</dbReference>
<keyword evidence="4" id="KW-0694">RNA-binding</keyword>
<name>A0A1F4YFF9_9BACT</name>
<dbReference type="InterPro" id="IPR001787">
    <property type="entry name" value="Ribosomal_bL21"/>
</dbReference>
<dbReference type="GO" id="GO:0006412">
    <property type="term" value="P:translation"/>
    <property type="evidence" value="ECO:0007669"/>
    <property type="project" value="InterPro"/>
</dbReference>
<keyword evidence="1 4" id="KW-0689">Ribosomal protein</keyword>
<proteinExistence type="inferred from homology"/>
<dbReference type="InterPro" id="IPR028909">
    <property type="entry name" value="bL21-like"/>
</dbReference>
<comment type="similarity">
    <text evidence="4">Belongs to the bacterial ribosomal protein bL21 family.</text>
</comment>
<dbReference type="GO" id="GO:0005737">
    <property type="term" value="C:cytoplasm"/>
    <property type="evidence" value="ECO:0007669"/>
    <property type="project" value="UniProtKB-ARBA"/>
</dbReference>
<dbReference type="InterPro" id="IPR036164">
    <property type="entry name" value="bL21-like_sf"/>
</dbReference>
<evidence type="ECO:0000256" key="4">
    <source>
        <dbReference type="RuleBase" id="RU000562"/>
    </source>
</evidence>
<dbReference type="GO" id="GO:0019843">
    <property type="term" value="F:rRNA binding"/>
    <property type="evidence" value="ECO:0007669"/>
    <property type="project" value="UniProtKB-KW"/>
</dbReference>
<dbReference type="EMBL" id="MEXH01000014">
    <property type="protein sequence ID" value="OGC92496.1"/>
    <property type="molecule type" value="Genomic_DNA"/>
</dbReference>
<keyword evidence="4" id="KW-0699">rRNA-binding</keyword>
<organism evidence="5 6">
    <name type="scientific">Candidatus Amesbacteria bacterium RIFCSPHIGHO2_01_FULL_48_32b</name>
    <dbReference type="NCBI Taxonomy" id="1797253"/>
    <lineage>
        <taxon>Bacteria</taxon>
        <taxon>Candidatus Amesiibacteriota</taxon>
    </lineage>
</organism>
<gene>
    <name evidence="5" type="ORF">A2876_05195</name>
</gene>
<dbReference type="GO" id="GO:0005840">
    <property type="term" value="C:ribosome"/>
    <property type="evidence" value="ECO:0007669"/>
    <property type="project" value="UniProtKB-KW"/>
</dbReference>
<evidence type="ECO:0000256" key="1">
    <source>
        <dbReference type="ARBA" id="ARBA00022980"/>
    </source>
</evidence>